<comment type="pathway">
    <text evidence="9">Carbohydrate metabolism; galactose metabolism.</text>
</comment>
<sequence length="510" mass="59792">MEIYSLINRLIKYSLKNSLITEDDVMFVRNELMALLQLKDWEDVNEDNYQVPEYPQEILDKICDYAIEQKIIEDGTTDRDIFDTEVMGKFTPFPREVINTFKNLSDENIKSATDYFYNFSKKTNYIRTERIEKNLYWKSPTEYGDLEITINLSKPEKDPKEIERQKNMPQVNYPKCLLCYENVGFAGTLTHPARQNHRVIPLTLENERWYFQYSPYVYYNEHAIIFCSEHREMKINRDTFSRTLDFVNQFPHYFIGSNADLPIVGGSILSHDHYQGGNHEFPMAKSEIEKEVSFGAYPNIKAGIVKWPMTVLRLKSLDRNELIELSDKILKAWREYSDEEVGVFAYTNSTPHNTITPIARRRGEYFEIDLVLRNNRTDEANPLGIFHPHSEHHNIKKENIGLIEVMGLAVLPGRLKFEMRKIAEFLKDKDFEKKISEDKDCQKHLSWLKAFINKYPNIANLSADEILENILNVEIGLTFSRVLEDAGVFKRDEKGKNAFLKFINHIGGRF</sequence>
<dbReference type="GO" id="GO:0005737">
    <property type="term" value="C:cytoplasm"/>
    <property type="evidence" value="ECO:0007669"/>
    <property type="project" value="UniProtKB-SubCell"/>
</dbReference>
<keyword evidence="8 9" id="KW-0119">Carbohydrate metabolism</keyword>
<evidence type="ECO:0000256" key="4">
    <source>
        <dbReference type="ARBA" id="ARBA00022490"/>
    </source>
</evidence>
<name>A0A2D3NX95_9FUSO</name>
<dbReference type="UniPathway" id="UPA00214"/>
<dbReference type="InterPro" id="IPR005849">
    <property type="entry name" value="GalP_Utransf_N"/>
</dbReference>
<comment type="catalytic activity">
    <reaction evidence="1 9">
        <text>alpha-D-galactose 1-phosphate + UDP-alpha-D-glucose = alpha-D-glucose 1-phosphate + UDP-alpha-D-galactose</text>
        <dbReference type="Rhea" id="RHEA:13989"/>
        <dbReference type="ChEBI" id="CHEBI:58336"/>
        <dbReference type="ChEBI" id="CHEBI:58601"/>
        <dbReference type="ChEBI" id="CHEBI:58885"/>
        <dbReference type="ChEBI" id="CHEBI:66914"/>
        <dbReference type="EC" id="2.7.7.12"/>
    </reaction>
</comment>
<evidence type="ECO:0000313" key="13">
    <source>
        <dbReference type="Proteomes" id="UP000230056"/>
    </source>
</evidence>
<accession>A0A2D3NX95</accession>
<dbReference type="GO" id="GO:0006012">
    <property type="term" value="P:galactose metabolic process"/>
    <property type="evidence" value="ECO:0007669"/>
    <property type="project" value="UniProtKB-UniRule"/>
</dbReference>
<dbReference type="HAMAP" id="MF_00571">
    <property type="entry name" value="GalP_UDP_trans"/>
    <property type="match status" value="1"/>
</dbReference>
<dbReference type="RefSeq" id="WP_100024775.1">
    <property type="nucleotide sequence ID" value="NZ_CP024699.1"/>
</dbReference>
<comment type="subcellular location">
    <subcellularLocation>
        <location evidence="2 9">Cytoplasm</location>
    </subcellularLocation>
</comment>
<dbReference type="PANTHER" id="PTHR39191:SF1">
    <property type="entry name" value="DUF4922 DOMAIN-CONTAINING PROTEIN"/>
    <property type="match status" value="1"/>
</dbReference>
<evidence type="ECO:0000256" key="2">
    <source>
        <dbReference type="ARBA" id="ARBA00004496"/>
    </source>
</evidence>
<dbReference type="AlphaFoldDB" id="A0A2D3NX95"/>
<dbReference type="InterPro" id="IPR023425">
    <property type="entry name" value="GalP_uridyl_Trfase_II_CS"/>
</dbReference>
<dbReference type="NCBIfam" id="NF003629">
    <property type="entry name" value="PRK05270.1-2"/>
    <property type="match status" value="1"/>
</dbReference>
<keyword evidence="4 9" id="KW-0963">Cytoplasm</keyword>
<feature type="domain" description="Galactose-1-phosphate uridyl transferase C-terminal" evidence="11">
    <location>
        <begin position="248"/>
        <end position="423"/>
    </location>
</feature>
<keyword evidence="5 9" id="KW-0808">Transferase</keyword>
<keyword evidence="7 9" id="KW-0299">Galactose metabolism</keyword>
<dbReference type="Proteomes" id="UP000230056">
    <property type="component" value="Chromosome"/>
</dbReference>
<reference evidence="12 13" key="1">
    <citation type="submission" date="2017-11" db="EMBL/GenBank/DDBJ databases">
        <title>Genome sequencing of Fusobacterium periodonticum KCOM 1261.</title>
        <authorList>
            <person name="Kook J.-K."/>
            <person name="Park S.-N."/>
            <person name="Lim Y.K."/>
        </authorList>
    </citation>
    <scope>NUCLEOTIDE SEQUENCE [LARGE SCALE GENOMIC DNA]</scope>
    <source>
        <strain evidence="12 13">KCOM 1261</strain>
    </source>
</reference>
<dbReference type="InterPro" id="IPR000766">
    <property type="entry name" value="GalP_uridyl_Trfase_II"/>
</dbReference>
<dbReference type="PANTHER" id="PTHR39191">
    <property type="entry name" value="GALACTOSE-1-PHOSPHATE URIDYLYLTRANSFERASE"/>
    <property type="match status" value="1"/>
</dbReference>
<proteinExistence type="inferred from homology"/>
<dbReference type="Pfam" id="PF01087">
    <property type="entry name" value="GalP_UDP_transf"/>
    <property type="match status" value="1"/>
</dbReference>
<evidence type="ECO:0000256" key="7">
    <source>
        <dbReference type="ARBA" id="ARBA00023144"/>
    </source>
</evidence>
<evidence type="ECO:0000259" key="10">
    <source>
        <dbReference type="Pfam" id="PF01087"/>
    </source>
</evidence>
<dbReference type="EMBL" id="CP024699">
    <property type="protein sequence ID" value="ATV59274.1"/>
    <property type="molecule type" value="Genomic_DNA"/>
</dbReference>
<dbReference type="GO" id="GO:0008108">
    <property type="term" value="F:UDP-glucose:hexose-1-phosphate uridylyltransferase activity"/>
    <property type="evidence" value="ECO:0007669"/>
    <property type="project" value="UniProtKB-UniRule"/>
</dbReference>
<evidence type="ECO:0000256" key="3">
    <source>
        <dbReference type="ARBA" id="ARBA00008706"/>
    </source>
</evidence>
<comment type="similarity">
    <text evidence="3 9">Belongs to the galactose-1-phosphate uridylyltransferase type 2 family.</text>
</comment>
<dbReference type="Pfam" id="PF02744">
    <property type="entry name" value="GalP_UDP_tr_C"/>
    <property type="match status" value="1"/>
</dbReference>
<evidence type="ECO:0000256" key="1">
    <source>
        <dbReference type="ARBA" id="ARBA00001107"/>
    </source>
</evidence>
<evidence type="ECO:0000256" key="8">
    <source>
        <dbReference type="ARBA" id="ARBA00023277"/>
    </source>
</evidence>
<feature type="domain" description="Galactose-1-phosphate uridyl transferase N-terminal" evidence="10">
    <location>
        <begin position="21"/>
        <end position="231"/>
    </location>
</feature>
<evidence type="ECO:0000259" key="11">
    <source>
        <dbReference type="Pfam" id="PF02744"/>
    </source>
</evidence>
<dbReference type="PROSITE" id="PS01163">
    <property type="entry name" value="GAL_P_UDP_TRANSF_II"/>
    <property type="match status" value="1"/>
</dbReference>
<evidence type="ECO:0000256" key="5">
    <source>
        <dbReference type="ARBA" id="ARBA00022679"/>
    </source>
</evidence>
<dbReference type="EC" id="2.7.7.12" evidence="9"/>
<evidence type="ECO:0000256" key="9">
    <source>
        <dbReference type="HAMAP-Rule" id="MF_00571"/>
    </source>
</evidence>
<keyword evidence="6 9" id="KW-0548">Nucleotidyltransferase</keyword>
<dbReference type="InterPro" id="IPR005850">
    <property type="entry name" value="GalP_Utransf_C"/>
</dbReference>
<organism evidence="12 13">
    <name type="scientific">Fusobacterium pseudoperiodonticum</name>
    <dbReference type="NCBI Taxonomy" id="2663009"/>
    <lineage>
        <taxon>Bacteria</taxon>
        <taxon>Fusobacteriati</taxon>
        <taxon>Fusobacteriota</taxon>
        <taxon>Fusobacteriia</taxon>
        <taxon>Fusobacteriales</taxon>
        <taxon>Fusobacteriaceae</taxon>
        <taxon>Fusobacterium</taxon>
    </lineage>
</organism>
<dbReference type="PIRSF" id="PIRSF006005">
    <property type="entry name" value="GalT_BS"/>
    <property type="match status" value="1"/>
</dbReference>
<evidence type="ECO:0000256" key="6">
    <source>
        <dbReference type="ARBA" id="ARBA00022695"/>
    </source>
</evidence>
<evidence type="ECO:0000313" key="12">
    <source>
        <dbReference type="EMBL" id="ATV59274.1"/>
    </source>
</evidence>
<protein>
    <recommendedName>
        <fullName evidence="9">Galactose-1-phosphate uridylyltransferase</fullName>
        <shortName evidence="9">Gal-1-P uridylyltransferase</shortName>
        <ecNumber evidence="9">2.7.7.12</ecNumber>
    </recommendedName>
    <alternativeName>
        <fullName evidence="9">UDP-glucose--hexose-1-phosphate uridylyltransferase</fullName>
    </alternativeName>
</protein>
<gene>
    <name evidence="9" type="primary">galT</name>
    <name evidence="12" type="ORF">CTM72_05620</name>
</gene>